<sequence>MDRSTGAECEKLAMKDVIGIFLDERTQHYTIISGFRGGTRTQEPNKTITSSQLLITSKEGSLPSLSSSRVCADRCWSVCRQCNSLQPPGLINCEFGCGLKSEFQAAGTHRDGWKRGWWWGRRMFQPERCSAFREIITDYAHFTPLVTLFLTLQEQEALCLEDPSWRGNSDSDSSLENMQMKA</sequence>
<proteinExistence type="predicted"/>
<evidence type="ECO:0000313" key="3">
    <source>
        <dbReference type="Proteomes" id="UP001054837"/>
    </source>
</evidence>
<dbReference type="AlphaFoldDB" id="A0AAV4WWV5"/>
<organism evidence="2 3">
    <name type="scientific">Caerostris darwini</name>
    <dbReference type="NCBI Taxonomy" id="1538125"/>
    <lineage>
        <taxon>Eukaryota</taxon>
        <taxon>Metazoa</taxon>
        <taxon>Ecdysozoa</taxon>
        <taxon>Arthropoda</taxon>
        <taxon>Chelicerata</taxon>
        <taxon>Arachnida</taxon>
        <taxon>Araneae</taxon>
        <taxon>Araneomorphae</taxon>
        <taxon>Entelegynae</taxon>
        <taxon>Araneoidea</taxon>
        <taxon>Araneidae</taxon>
        <taxon>Caerostris</taxon>
    </lineage>
</organism>
<keyword evidence="3" id="KW-1185">Reference proteome</keyword>
<dbReference type="EMBL" id="BPLQ01015260">
    <property type="protein sequence ID" value="GIY86966.1"/>
    <property type="molecule type" value="Genomic_DNA"/>
</dbReference>
<gene>
    <name evidence="2" type="ORF">CDAR_290031</name>
</gene>
<reference evidence="2 3" key="1">
    <citation type="submission" date="2021-06" db="EMBL/GenBank/DDBJ databases">
        <title>Caerostris darwini draft genome.</title>
        <authorList>
            <person name="Kono N."/>
            <person name="Arakawa K."/>
        </authorList>
    </citation>
    <scope>NUCLEOTIDE SEQUENCE [LARGE SCALE GENOMIC DNA]</scope>
</reference>
<feature type="compositionally biased region" description="Polar residues" evidence="1">
    <location>
        <begin position="166"/>
        <end position="182"/>
    </location>
</feature>
<dbReference type="Proteomes" id="UP001054837">
    <property type="component" value="Unassembled WGS sequence"/>
</dbReference>
<evidence type="ECO:0000256" key="1">
    <source>
        <dbReference type="SAM" id="MobiDB-lite"/>
    </source>
</evidence>
<name>A0AAV4WWV5_9ARAC</name>
<feature type="region of interest" description="Disordered" evidence="1">
    <location>
        <begin position="163"/>
        <end position="182"/>
    </location>
</feature>
<protein>
    <submittedName>
        <fullName evidence="2">Uncharacterized protein</fullName>
    </submittedName>
</protein>
<accession>A0AAV4WWV5</accession>
<comment type="caution">
    <text evidence="2">The sequence shown here is derived from an EMBL/GenBank/DDBJ whole genome shotgun (WGS) entry which is preliminary data.</text>
</comment>
<evidence type="ECO:0000313" key="2">
    <source>
        <dbReference type="EMBL" id="GIY86966.1"/>
    </source>
</evidence>